<keyword evidence="1" id="KW-0472">Membrane</keyword>
<gene>
    <name evidence="2" type="ORF">ACFFVF_03690</name>
</gene>
<evidence type="ECO:0000313" key="3">
    <source>
        <dbReference type="Proteomes" id="UP001589607"/>
    </source>
</evidence>
<accession>A0ABV5GL69</accession>
<feature type="transmembrane region" description="Helical" evidence="1">
    <location>
        <begin position="5"/>
        <end position="21"/>
    </location>
</feature>
<keyword evidence="1" id="KW-1133">Transmembrane helix</keyword>
<evidence type="ECO:0000313" key="2">
    <source>
        <dbReference type="EMBL" id="MFB9095605.1"/>
    </source>
</evidence>
<organism evidence="2 3">
    <name type="scientific">Flavobacterium jumunjinense</name>
    <dbReference type="NCBI Taxonomy" id="998845"/>
    <lineage>
        <taxon>Bacteria</taxon>
        <taxon>Pseudomonadati</taxon>
        <taxon>Bacteroidota</taxon>
        <taxon>Flavobacteriia</taxon>
        <taxon>Flavobacteriales</taxon>
        <taxon>Flavobacteriaceae</taxon>
        <taxon>Flavobacterium</taxon>
    </lineage>
</organism>
<keyword evidence="3" id="KW-1185">Reference proteome</keyword>
<evidence type="ECO:0000256" key="1">
    <source>
        <dbReference type="SAM" id="Phobius"/>
    </source>
</evidence>
<keyword evidence="1" id="KW-0812">Transmembrane</keyword>
<proteinExistence type="predicted"/>
<sequence length="77" mass="9136">MKYILRFLLFSFFALVIYGYYLKNINSADGDKWVGLGVLLLALVLMPLFIYHRYRNKNIKDYVLKNNAPEKEKSENQ</sequence>
<reference evidence="2 3" key="1">
    <citation type="submission" date="2024-09" db="EMBL/GenBank/DDBJ databases">
        <authorList>
            <person name="Sun Q."/>
            <person name="Mori K."/>
        </authorList>
    </citation>
    <scope>NUCLEOTIDE SEQUENCE [LARGE SCALE GENOMIC DNA]</scope>
    <source>
        <strain evidence="2 3">CECT 7955</strain>
    </source>
</reference>
<comment type="caution">
    <text evidence="2">The sequence shown here is derived from an EMBL/GenBank/DDBJ whole genome shotgun (WGS) entry which is preliminary data.</text>
</comment>
<dbReference type="Proteomes" id="UP001589607">
    <property type="component" value="Unassembled WGS sequence"/>
</dbReference>
<name>A0ABV5GL69_9FLAO</name>
<dbReference type="EMBL" id="JBHMEY010000008">
    <property type="protein sequence ID" value="MFB9095605.1"/>
    <property type="molecule type" value="Genomic_DNA"/>
</dbReference>
<dbReference type="RefSeq" id="WP_236458393.1">
    <property type="nucleotide sequence ID" value="NZ_CBCSGE010000016.1"/>
</dbReference>
<feature type="transmembrane region" description="Helical" evidence="1">
    <location>
        <begin position="33"/>
        <end position="51"/>
    </location>
</feature>
<protein>
    <submittedName>
        <fullName evidence="2">Uncharacterized protein</fullName>
    </submittedName>
</protein>